<keyword evidence="4" id="KW-1133">Transmembrane helix</keyword>
<evidence type="ECO:0000313" key="8">
    <source>
        <dbReference type="Proteomes" id="UP000030748"/>
    </source>
</evidence>
<evidence type="ECO:0000256" key="2">
    <source>
        <dbReference type="ARBA" id="ARBA00007742"/>
    </source>
</evidence>
<dbReference type="EMBL" id="KI630509">
    <property type="protein sequence ID" value="EYU38074.1"/>
    <property type="molecule type" value="Genomic_DNA"/>
</dbReference>
<evidence type="ECO:0000313" key="7">
    <source>
        <dbReference type="EMBL" id="EYU38074.1"/>
    </source>
</evidence>
<dbReference type="STRING" id="4155.A0A022RDF8"/>
<protein>
    <recommendedName>
        <fullName evidence="6">3-oxo-5-alpha-steroid 4-dehydrogenase C-terminal domain-containing protein</fullName>
    </recommendedName>
</protein>
<dbReference type="GO" id="GO:0006629">
    <property type="term" value="P:lipid metabolic process"/>
    <property type="evidence" value="ECO:0007669"/>
    <property type="project" value="InterPro"/>
</dbReference>
<evidence type="ECO:0000256" key="3">
    <source>
        <dbReference type="ARBA" id="ARBA00022692"/>
    </source>
</evidence>
<dbReference type="AlphaFoldDB" id="A0A022RDF8"/>
<dbReference type="PROSITE" id="PS50244">
    <property type="entry name" value="S5A_REDUCTASE"/>
    <property type="match status" value="1"/>
</dbReference>
<dbReference type="Gene3D" id="1.20.120.1630">
    <property type="match status" value="1"/>
</dbReference>
<sequence length="273" mass="30565">MVLSVLLNIIYPPPANLAVTAMSVFNLVSLGSSGWMEVQGKHLQYAKLQSDNTNENNKNVKIVEKAKVPSQLGMFVMYAPACIAGFSSFALRPSGDLRFNLVRSAVTAHFLKRVLEVLFVHKFSGSMDAETMVTVSLSYLLSASTMIYNQELVEGLSEPVIDLKYVGIAMFLLGIGGNFYHHFLLSKLREDGEKGYKIPQGGLFSLVICPHYFFEILGFLGISCISQTLYPLCFTVGSTFYLMGRSYATREWYESKFEDDFPKEIKAMIPYIF</sequence>
<dbReference type="Pfam" id="PF02544">
    <property type="entry name" value="Steroid_dh"/>
    <property type="match status" value="1"/>
</dbReference>
<gene>
    <name evidence="7" type="ORF">MIMGU_mgv1a011703mg</name>
</gene>
<keyword evidence="8" id="KW-1185">Reference proteome</keyword>
<dbReference type="InterPro" id="IPR001104">
    <property type="entry name" value="3-oxo-5_a-steroid_4-DH_C"/>
</dbReference>
<comment type="subcellular location">
    <subcellularLocation>
        <location evidence="1">Membrane</location>
        <topology evidence="1">Multi-pass membrane protein</topology>
    </subcellularLocation>
</comment>
<dbReference type="eggNOG" id="KOG1638">
    <property type="taxonomic scope" value="Eukaryota"/>
</dbReference>
<name>A0A022RDF8_ERYGU</name>
<dbReference type="KEGG" id="egt:105957321"/>
<dbReference type="PANTHER" id="PTHR10556:SF35">
    <property type="entry name" value="3-OXO-5-ALPHA-STEROID 4-DEHYDROGENASE FAMILY PROTEIN"/>
    <property type="match status" value="1"/>
</dbReference>
<dbReference type="OrthoDB" id="5788137at2759"/>
<comment type="similarity">
    <text evidence="2">Belongs to the steroid 5-alpha reductase family.</text>
</comment>
<reference evidence="7 8" key="1">
    <citation type="journal article" date="2013" name="Proc. Natl. Acad. Sci. U.S.A.">
        <title>Fine-scale variation in meiotic recombination in Mimulus inferred from population shotgun sequencing.</title>
        <authorList>
            <person name="Hellsten U."/>
            <person name="Wright K.M."/>
            <person name="Jenkins J."/>
            <person name="Shu S."/>
            <person name="Yuan Y."/>
            <person name="Wessler S.R."/>
            <person name="Schmutz J."/>
            <person name="Willis J.H."/>
            <person name="Rokhsar D.S."/>
        </authorList>
    </citation>
    <scope>NUCLEOTIDE SEQUENCE [LARGE SCALE GENOMIC DNA]</scope>
    <source>
        <strain evidence="8">cv. DUN x IM62</strain>
    </source>
</reference>
<evidence type="ECO:0000259" key="6">
    <source>
        <dbReference type="Pfam" id="PF02544"/>
    </source>
</evidence>
<dbReference type="PANTHER" id="PTHR10556">
    <property type="entry name" value="3-OXO-5-ALPHA-STEROID 4-DEHYDROGENASE"/>
    <property type="match status" value="1"/>
</dbReference>
<accession>A0A022RDF8</accession>
<dbReference type="GO" id="GO:0016627">
    <property type="term" value="F:oxidoreductase activity, acting on the CH-CH group of donors"/>
    <property type="evidence" value="ECO:0007669"/>
    <property type="project" value="InterPro"/>
</dbReference>
<evidence type="ECO:0000256" key="1">
    <source>
        <dbReference type="ARBA" id="ARBA00004141"/>
    </source>
</evidence>
<dbReference type="InterPro" id="IPR039357">
    <property type="entry name" value="SRD5A/TECR"/>
</dbReference>
<feature type="domain" description="3-oxo-5-alpha-steroid 4-dehydrogenase C-terminal" evidence="6">
    <location>
        <begin position="163"/>
        <end position="273"/>
    </location>
</feature>
<organism evidence="7 8">
    <name type="scientific">Erythranthe guttata</name>
    <name type="common">Yellow monkey flower</name>
    <name type="synonym">Mimulus guttatus</name>
    <dbReference type="NCBI Taxonomy" id="4155"/>
    <lineage>
        <taxon>Eukaryota</taxon>
        <taxon>Viridiplantae</taxon>
        <taxon>Streptophyta</taxon>
        <taxon>Embryophyta</taxon>
        <taxon>Tracheophyta</taxon>
        <taxon>Spermatophyta</taxon>
        <taxon>Magnoliopsida</taxon>
        <taxon>eudicotyledons</taxon>
        <taxon>Gunneridae</taxon>
        <taxon>Pentapetalae</taxon>
        <taxon>asterids</taxon>
        <taxon>lamiids</taxon>
        <taxon>Lamiales</taxon>
        <taxon>Phrymaceae</taxon>
        <taxon>Erythranthe</taxon>
    </lineage>
</organism>
<proteinExistence type="inferred from homology"/>
<dbReference type="OMA" id="EYSKFWN"/>
<evidence type="ECO:0000256" key="4">
    <source>
        <dbReference type="ARBA" id="ARBA00022989"/>
    </source>
</evidence>
<dbReference type="Proteomes" id="UP000030748">
    <property type="component" value="Unassembled WGS sequence"/>
</dbReference>
<dbReference type="GO" id="GO:0016491">
    <property type="term" value="F:oxidoreductase activity"/>
    <property type="evidence" value="ECO:0000318"/>
    <property type="project" value="GO_Central"/>
</dbReference>
<dbReference type="FunFam" id="1.20.120.1630:FF:000017">
    <property type="entry name" value="3-oxo-5-alpha-steroid 4-dehydrogenase family protein"/>
    <property type="match status" value="1"/>
</dbReference>
<dbReference type="PhylomeDB" id="A0A022RDF8"/>
<dbReference type="GO" id="GO:0016020">
    <property type="term" value="C:membrane"/>
    <property type="evidence" value="ECO:0007669"/>
    <property type="project" value="UniProtKB-SubCell"/>
</dbReference>
<evidence type="ECO:0000256" key="5">
    <source>
        <dbReference type="ARBA" id="ARBA00023136"/>
    </source>
</evidence>
<keyword evidence="5" id="KW-0472">Membrane</keyword>
<keyword evidence="3" id="KW-0812">Transmembrane</keyword>